<dbReference type="eggNOG" id="ENOG5034BE0">
    <property type="taxonomic scope" value="Bacteria"/>
</dbReference>
<comment type="caution">
    <text evidence="2">The sequence shown here is derived from an EMBL/GenBank/DDBJ whole genome shotgun (WGS) entry which is preliminary data.</text>
</comment>
<feature type="chain" id="PRO_5004898376" description="Peptidase A2 domain-containing protein" evidence="1">
    <location>
        <begin position="26"/>
        <end position="311"/>
    </location>
</feature>
<reference evidence="2 3" key="1">
    <citation type="journal article" date="2014" name="Genome Announc.">
        <title>Draft Genome Sequence of the Agar-Degrading Bacterium Catenovulum sp. Strain DS-2, Isolated from Intestines of Haliotis diversicolor.</title>
        <authorList>
            <person name="Shan D."/>
            <person name="Li X."/>
            <person name="Gu Z."/>
            <person name="Wei G."/>
            <person name="Gao Z."/>
            <person name="Shao Z."/>
        </authorList>
    </citation>
    <scope>NUCLEOTIDE SEQUENCE [LARGE SCALE GENOMIC DNA]</scope>
    <source>
        <strain evidence="2 3">DS-2</strain>
    </source>
</reference>
<name>W7QSN2_9ALTE</name>
<dbReference type="SUPFAM" id="SSF50630">
    <property type="entry name" value="Acid proteases"/>
    <property type="match status" value="2"/>
</dbReference>
<dbReference type="STRING" id="1328313.DS2_17652"/>
<dbReference type="EMBL" id="ARZY01000048">
    <property type="protein sequence ID" value="EWH08390.1"/>
    <property type="molecule type" value="Genomic_DNA"/>
</dbReference>
<keyword evidence="3" id="KW-1185">Reference proteome</keyword>
<evidence type="ECO:0000313" key="3">
    <source>
        <dbReference type="Proteomes" id="UP000019276"/>
    </source>
</evidence>
<protein>
    <recommendedName>
        <fullName evidence="4">Peptidase A2 domain-containing protein</fullName>
    </recommendedName>
</protein>
<accession>W7QSN2</accession>
<dbReference type="Pfam" id="PF13650">
    <property type="entry name" value="Asp_protease_2"/>
    <property type="match status" value="1"/>
</dbReference>
<sequence length="311" mass="33486">MPLHVFKLLSLILAVCACSPQPATSYSSAKEATSTEHYFPEKHIPIYRAHQLPQTQQLGSLPIVKLIVNGQQGLFAFDTGATHAVISRAFLHKIAITDTGTYPVRDAANNIVQVGKLAALKVATEDATSFKILYPVAADIPYLNNLGLDGIVSPQSLISQNNACIHVDLLNNQAVVASLMSATCQLDNADYATFALSQAKIKQPLVQLTVLTGNKQHTEQLYLIDTGATTSSVSGRYAQHILSDHASQTVGLAGNVQSNKMAGPITFMLGKANRQLPQVNVYNREISILGMDVLNTAQIVIKTNGELEIKL</sequence>
<organism evidence="2 3">
    <name type="scientific">Catenovulum agarivorans DS-2</name>
    <dbReference type="NCBI Taxonomy" id="1328313"/>
    <lineage>
        <taxon>Bacteria</taxon>
        <taxon>Pseudomonadati</taxon>
        <taxon>Pseudomonadota</taxon>
        <taxon>Gammaproteobacteria</taxon>
        <taxon>Alteromonadales</taxon>
        <taxon>Alteromonadaceae</taxon>
        <taxon>Catenovulum</taxon>
    </lineage>
</organism>
<dbReference type="InterPro" id="IPR021109">
    <property type="entry name" value="Peptidase_aspartic_dom_sf"/>
</dbReference>
<dbReference type="AlphaFoldDB" id="W7QSN2"/>
<evidence type="ECO:0008006" key="4">
    <source>
        <dbReference type="Google" id="ProtNLM"/>
    </source>
</evidence>
<gene>
    <name evidence="2" type="ORF">DS2_17652</name>
</gene>
<evidence type="ECO:0000313" key="2">
    <source>
        <dbReference type="EMBL" id="EWH08390.1"/>
    </source>
</evidence>
<dbReference type="Gene3D" id="2.40.70.10">
    <property type="entry name" value="Acid Proteases"/>
    <property type="match status" value="2"/>
</dbReference>
<proteinExistence type="predicted"/>
<evidence type="ECO:0000256" key="1">
    <source>
        <dbReference type="SAM" id="SignalP"/>
    </source>
</evidence>
<feature type="signal peptide" evidence="1">
    <location>
        <begin position="1"/>
        <end position="25"/>
    </location>
</feature>
<dbReference type="RefSeq" id="WP_035016303.1">
    <property type="nucleotide sequence ID" value="NZ_ARZY01000048.1"/>
</dbReference>
<dbReference type="Proteomes" id="UP000019276">
    <property type="component" value="Unassembled WGS sequence"/>
</dbReference>
<dbReference type="OrthoDB" id="644381at2"/>
<dbReference type="PROSITE" id="PS51257">
    <property type="entry name" value="PROKAR_LIPOPROTEIN"/>
    <property type="match status" value="1"/>
</dbReference>
<keyword evidence="1" id="KW-0732">Signal</keyword>